<protein>
    <recommendedName>
        <fullName evidence="4">Secreted protein</fullName>
    </recommendedName>
</protein>
<feature type="chain" id="PRO_5016389305" description="Secreted protein" evidence="1">
    <location>
        <begin position="20"/>
        <end position="182"/>
    </location>
</feature>
<evidence type="ECO:0000313" key="3">
    <source>
        <dbReference type="Proteomes" id="UP000249169"/>
    </source>
</evidence>
<dbReference type="PROSITE" id="PS51257">
    <property type="entry name" value="PROKAR_LIPOPROTEIN"/>
    <property type="match status" value="1"/>
</dbReference>
<feature type="signal peptide" evidence="1">
    <location>
        <begin position="1"/>
        <end position="19"/>
    </location>
</feature>
<dbReference type="AlphaFoldDB" id="A0A328C6H5"/>
<reference evidence="2 3" key="1">
    <citation type="submission" date="2018-05" db="EMBL/GenBank/DDBJ databases">
        <title>Lujinxingia marina gen. nov. sp. nov., a new facultative anaerobic member of the class Deltaproteobacteria, and proposal of Lujinxingaceae fam. nov.</title>
        <authorList>
            <person name="Li C.-M."/>
        </authorList>
    </citation>
    <scope>NUCLEOTIDE SEQUENCE [LARGE SCALE GENOMIC DNA]</scope>
    <source>
        <strain evidence="2 3">B210</strain>
    </source>
</reference>
<evidence type="ECO:0008006" key="4">
    <source>
        <dbReference type="Google" id="ProtNLM"/>
    </source>
</evidence>
<proteinExistence type="predicted"/>
<dbReference type="EMBL" id="QHKO01000009">
    <property type="protein sequence ID" value="RAL20591.1"/>
    <property type="molecule type" value="Genomic_DNA"/>
</dbReference>
<gene>
    <name evidence="2" type="ORF">DL240_16290</name>
</gene>
<organism evidence="2 3">
    <name type="scientific">Lujinxingia litoralis</name>
    <dbReference type="NCBI Taxonomy" id="2211119"/>
    <lineage>
        <taxon>Bacteria</taxon>
        <taxon>Deltaproteobacteria</taxon>
        <taxon>Bradymonadales</taxon>
        <taxon>Lujinxingiaceae</taxon>
        <taxon>Lujinxingia</taxon>
    </lineage>
</organism>
<evidence type="ECO:0000256" key="1">
    <source>
        <dbReference type="SAM" id="SignalP"/>
    </source>
</evidence>
<keyword evidence="1" id="KW-0732">Signal</keyword>
<evidence type="ECO:0000313" key="2">
    <source>
        <dbReference type="EMBL" id="RAL20591.1"/>
    </source>
</evidence>
<name>A0A328C6H5_9DELT</name>
<sequence length="182" mass="19470">MKRMLSNVLLIVLIAAAAACGESEQPDGPTRVEQDDSAKAQLAEARARIDRFFFDAEHFDCLCEASADGVEPADVCPDDNAEPAPDVATDTACVLTRIEADPPPEGDLSPYASCVDNAVSAFESCLEDPDLQTCTDDAATDRDACFQAAQQQGRSCDDDHASFAAWFETIDEDVVAECGLEQ</sequence>
<accession>A0A328C6H5</accession>
<keyword evidence="3" id="KW-1185">Reference proteome</keyword>
<dbReference type="Proteomes" id="UP000249169">
    <property type="component" value="Unassembled WGS sequence"/>
</dbReference>
<dbReference type="RefSeq" id="WP_111730957.1">
    <property type="nucleotide sequence ID" value="NZ_QHKO01000009.1"/>
</dbReference>
<comment type="caution">
    <text evidence="2">The sequence shown here is derived from an EMBL/GenBank/DDBJ whole genome shotgun (WGS) entry which is preliminary data.</text>
</comment>